<dbReference type="GO" id="GO:0005886">
    <property type="term" value="C:plasma membrane"/>
    <property type="evidence" value="ECO:0007669"/>
    <property type="project" value="UniProtKB-SubCell"/>
</dbReference>
<comment type="subcellular location">
    <subcellularLocation>
        <location evidence="1">Cell membrane</location>
        <topology evidence="1">Multi-pass membrane protein</topology>
    </subcellularLocation>
</comment>
<feature type="transmembrane region" description="Helical" evidence="6">
    <location>
        <begin position="53"/>
        <end position="73"/>
    </location>
</feature>
<feature type="transmembrane region" description="Helical" evidence="6">
    <location>
        <begin position="236"/>
        <end position="259"/>
    </location>
</feature>
<feature type="transmembrane region" description="Helical" evidence="6">
    <location>
        <begin position="148"/>
        <end position="171"/>
    </location>
</feature>
<feature type="transmembrane region" description="Helical" evidence="6">
    <location>
        <begin position="85"/>
        <end position="106"/>
    </location>
</feature>
<sequence>MTVTPSSPKTAPYSGTDRDIIGLICAAVTFWLFGQTFLNVGPMIGKQVGMPDSVTTIAVSMGSLVCGMLIVMWGGLADSIGRMKILFIGNICNIIGSVLIACAMGGETAATAMILTGRVFHGLAGGAITPNILAIGNTFWKGDKRARAISFISMGTFGGLALSSSVGGLIASSPLGWRSIFIISTLFSVLSILLLRNVPENKAERTEAFKPDIIGITSLALSMIGLQLFISQGGKIGWTSPIVLGFVGLFLVGGIIFIITEKRVAQPLVNFSVFKSRTFTGAVSANFFMTTTAGIISVALWVLQNGANISPATSGYLTLGYAFCLLAFIRVGEKVMKKKGFRFPMILGTLIVLVSIISMMFTGVLASQYMVIVAIAFALYGFGLAMFATPSTTAALTSLSPNMVGAGSGVFKMASSLGSAIGIALAATIFATMQTTGTFIIGRVIKYSGRQDNIAVRDAAAIAFGVEAIFCIFAIVCIWVFIRNLETQTNMTKK</sequence>
<comment type="caution">
    <text evidence="8">The sequence shown here is derived from an EMBL/GenBank/DDBJ whole genome shotgun (WGS) entry which is preliminary data.</text>
</comment>
<accession>A0AAW9HMC1</accession>
<dbReference type="Pfam" id="PF07690">
    <property type="entry name" value="MFS_1"/>
    <property type="match status" value="1"/>
</dbReference>
<dbReference type="InterPro" id="IPR020846">
    <property type="entry name" value="MFS_dom"/>
</dbReference>
<feature type="domain" description="Major facilitator superfamily (MFS) profile" evidence="7">
    <location>
        <begin position="1"/>
        <end position="486"/>
    </location>
</feature>
<feature type="transmembrane region" description="Helical" evidence="6">
    <location>
        <begin position="208"/>
        <end position="230"/>
    </location>
</feature>
<evidence type="ECO:0000256" key="4">
    <source>
        <dbReference type="ARBA" id="ARBA00022989"/>
    </source>
</evidence>
<dbReference type="InterPro" id="IPR011701">
    <property type="entry name" value="MFS"/>
</dbReference>
<gene>
    <name evidence="8" type="ORF">R6G80_03480</name>
</gene>
<keyword evidence="4 6" id="KW-1133">Transmembrane helix</keyword>
<dbReference type="AlphaFoldDB" id="A0AAW9HMC1"/>
<evidence type="ECO:0000256" key="3">
    <source>
        <dbReference type="ARBA" id="ARBA00022692"/>
    </source>
</evidence>
<feature type="transmembrane region" description="Helical" evidence="6">
    <location>
        <begin position="417"/>
        <end position="441"/>
    </location>
</feature>
<protein>
    <submittedName>
        <fullName evidence="8">MFS transporter</fullName>
    </submittedName>
</protein>
<feature type="transmembrane region" description="Helical" evidence="6">
    <location>
        <begin position="309"/>
        <end position="329"/>
    </location>
</feature>
<feature type="transmembrane region" description="Helical" evidence="6">
    <location>
        <begin position="369"/>
        <end position="396"/>
    </location>
</feature>
<dbReference type="Proteomes" id="UP001281731">
    <property type="component" value="Unassembled WGS sequence"/>
</dbReference>
<keyword evidence="3 6" id="KW-0812">Transmembrane</keyword>
<dbReference type="EMBL" id="JAWNGC010000003">
    <property type="protein sequence ID" value="MDY5154786.1"/>
    <property type="molecule type" value="Genomic_DNA"/>
</dbReference>
<evidence type="ECO:0000313" key="9">
    <source>
        <dbReference type="Proteomes" id="UP001281731"/>
    </source>
</evidence>
<dbReference type="GO" id="GO:0022857">
    <property type="term" value="F:transmembrane transporter activity"/>
    <property type="evidence" value="ECO:0007669"/>
    <property type="project" value="InterPro"/>
</dbReference>
<name>A0AAW9HMC1_9ACTO</name>
<dbReference type="RefSeq" id="WP_320756426.1">
    <property type="nucleotide sequence ID" value="NZ_CP171105.1"/>
</dbReference>
<dbReference type="InterPro" id="IPR036259">
    <property type="entry name" value="MFS_trans_sf"/>
</dbReference>
<keyword evidence="5 6" id="KW-0472">Membrane</keyword>
<proteinExistence type="predicted"/>
<dbReference type="SUPFAM" id="SSF103473">
    <property type="entry name" value="MFS general substrate transporter"/>
    <property type="match status" value="1"/>
</dbReference>
<dbReference type="CDD" id="cd17321">
    <property type="entry name" value="MFS_MMR_MDR_like"/>
    <property type="match status" value="1"/>
</dbReference>
<feature type="transmembrane region" description="Helical" evidence="6">
    <location>
        <begin position="461"/>
        <end position="482"/>
    </location>
</feature>
<dbReference type="PANTHER" id="PTHR42718">
    <property type="entry name" value="MAJOR FACILITATOR SUPERFAMILY MULTIDRUG TRANSPORTER MFSC"/>
    <property type="match status" value="1"/>
</dbReference>
<evidence type="ECO:0000256" key="6">
    <source>
        <dbReference type="SAM" id="Phobius"/>
    </source>
</evidence>
<evidence type="ECO:0000256" key="1">
    <source>
        <dbReference type="ARBA" id="ARBA00004651"/>
    </source>
</evidence>
<evidence type="ECO:0000256" key="5">
    <source>
        <dbReference type="ARBA" id="ARBA00023136"/>
    </source>
</evidence>
<evidence type="ECO:0000259" key="7">
    <source>
        <dbReference type="PROSITE" id="PS50850"/>
    </source>
</evidence>
<reference evidence="8" key="1">
    <citation type="submission" date="2023-10" db="EMBL/GenBank/DDBJ databases">
        <title>Whole Genome based description of the genera Actinobaculum and Actinotignum reveals a complex phylogenetic relationship within the species included in the genus Actinotignum.</title>
        <authorList>
            <person name="Jensen C.S."/>
            <person name="Dargis R."/>
            <person name="Kemp M."/>
            <person name="Christensen J.J."/>
        </authorList>
    </citation>
    <scope>NUCLEOTIDE SEQUENCE</scope>
    <source>
        <strain evidence="8">SLA_B511</strain>
    </source>
</reference>
<dbReference type="PANTHER" id="PTHR42718:SF9">
    <property type="entry name" value="MAJOR FACILITATOR SUPERFAMILY MULTIDRUG TRANSPORTER MFSC"/>
    <property type="match status" value="1"/>
</dbReference>
<organism evidence="8 9">
    <name type="scientific">Actinotignum urinale</name>
    <dbReference type="NCBI Taxonomy" id="190146"/>
    <lineage>
        <taxon>Bacteria</taxon>
        <taxon>Bacillati</taxon>
        <taxon>Actinomycetota</taxon>
        <taxon>Actinomycetes</taxon>
        <taxon>Actinomycetales</taxon>
        <taxon>Actinomycetaceae</taxon>
        <taxon>Actinotignum</taxon>
    </lineage>
</organism>
<evidence type="ECO:0000313" key="8">
    <source>
        <dbReference type="EMBL" id="MDY5154786.1"/>
    </source>
</evidence>
<feature type="transmembrane region" description="Helical" evidence="6">
    <location>
        <begin position="341"/>
        <end position="363"/>
    </location>
</feature>
<evidence type="ECO:0000256" key="2">
    <source>
        <dbReference type="ARBA" id="ARBA00022448"/>
    </source>
</evidence>
<keyword evidence="2" id="KW-0813">Transport</keyword>
<feature type="transmembrane region" description="Helical" evidence="6">
    <location>
        <begin position="20"/>
        <end position="41"/>
    </location>
</feature>
<dbReference type="PROSITE" id="PS50850">
    <property type="entry name" value="MFS"/>
    <property type="match status" value="1"/>
</dbReference>
<dbReference type="Gene3D" id="1.20.1250.20">
    <property type="entry name" value="MFS general substrate transporter like domains"/>
    <property type="match status" value="2"/>
</dbReference>
<feature type="transmembrane region" description="Helical" evidence="6">
    <location>
        <begin position="177"/>
        <end position="196"/>
    </location>
</feature>
<feature type="transmembrane region" description="Helical" evidence="6">
    <location>
        <begin position="118"/>
        <end position="136"/>
    </location>
</feature>
<feature type="transmembrane region" description="Helical" evidence="6">
    <location>
        <begin position="279"/>
        <end position="303"/>
    </location>
</feature>